<feature type="transmembrane region" description="Helical" evidence="1">
    <location>
        <begin position="97"/>
        <end position="114"/>
    </location>
</feature>
<feature type="transmembrane region" description="Helical" evidence="1">
    <location>
        <begin position="71"/>
        <end position="90"/>
    </location>
</feature>
<dbReference type="Proteomes" id="UP000005953">
    <property type="component" value="Unassembled WGS sequence"/>
</dbReference>
<comment type="caution">
    <text evidence="2">The sequence shown here is derived from an EMBL/GenBank/DDBJ whole genome shotgun (WGS) entry which is preliminary data.</text>
</comment>
<evidence type="ECO:0000313" key="3">
    <source>
        <dbReference type="Proteomes" id="UP000005953"/>
    </source>
</evidence>
<dbReference type="STRING" id="314283.MED297_11015"/>
<name>A4BAS8_9GAMM</name>
<dbReference type="EMBL" id="AAOE01000003">
    <property type="protein sequence ID" value="EAR10541.1"/>
    <property type="molecule type" value="Genomic_DNA"/>
</dbReference>
<dbReference type="HOGENOM" id="CLU_106736_0_0_6"/>
<dbReference type="Gene3D" id="1.20.120.1630">
    <property type="match status" value="1"/>
</dbReference>
<evidence type="ECO:0000256" key="1">
    <source>
        <dbReference type="SAM" id="Phobius"/>
    </source>
</evidence>
<feature type="transmembrane region" description="Helical" evidence="1">
    <location>
        <begin position="159"/>
        <end position="184"/>
    </location>
</feature>
<keyword evidence="1" id="KW-0472">Membrane</keyword>
<keyword evidence="3" id="KW-1185">Reference proteome</keyword>
<dbReference type="GO" id="GO:0016020">
    <property type="term" value="C:membrane"/>
    <property type="evidence" value="ECO:0007669"/>
    <property type="project" value="TreeGrafter"/>
</dbReference>
<dbReference type="PANTHER" id="PTHR32251">
    <property type="entry name" value="3-OXO-5-ALPHA-STEROID 4-DEHYDROGENASE"/>
    <property type="match status" value="1"/>
</dbReference>
<keyword evidence="1" id="KW-0812">Transmembrane</keyword>
<accession>A4BAS8</accession>
<reference evidence="2 3" key="1">
    <citation type="submission" date="2006-02" db="EMBL/GenBank/DDBJ databases">
        <authorList>
            <person name="Pinhassi J."/>
            <person name="Pedros-Alio C."/>
            <person name="Ferriera S."/>
            <person name="Johnson J."/>
            <person name="Kravitz S."/>
            <person name="Halpern A."/>
            <person name="Remington K."/>
            <person name="Beeson K."/>
            <person name="Tran B."/>
            <person name="Rogers Y.-H."/>
            <person name="Friedman R."/>
            <person name="Venter J.C."/>
        </authorList>
    </citation>
    <scope>NUCLEOTIDE SEQUENCE [LARGE SCALE GENOMIC DNA]</scope>
    <source>
        <strain evidence="2 3">MED297</strain>
    </source>
</reference>
<feature type="transmembrane region" description="Helical" evidence="1">
    <location>
        <begin position="6"/>
        <end position="25"/>
    </location>
</feature>
<protein>
    <submittedName>
        <fullName evidence="2">Probable membrane protein</fullName>
    </submittedName>
</protein>
<dbReference type="PROSITE" id="PS50244">
    <property type="entry name" value="S5A_REDUCTASE"/>
    <property type="match status" value="1"/>
</dbReference>
<dbReference type="Pfam" id="PF06966">
    <property type="entry name" value="DUF1295"/>
    <property type="match status" value="1"/>
</dbReference>
<dbReference type="PANTHER" id="PTHR32251:SF17">
    <property type="entry name" value="STEROID 5-ALPHA REDUCTASE C-TERMINAL DOMAIN-CONTAINING PROTEIN"/>
    <property type="match status" value="1"/>
</dbReference>
<sequence>MHALSVGFLAYLVFFDGLTTLVSLLNEQWTVKNEDRLILIFACAALYFVRHLVTLLYLLVRKVDWGEVVGLSIFIGLFEIGFAVLASGIFSNHPTPLSWIDGVWIILLLGGSYLNTGSELQRKWWKRRPENQGHCYTGGLFRYAMHINYFGDVVLFTGWALLTGAWVALILPAFMAVSFIGFHIPGLDAYLSNRYGEAFDRYASNTKKLIPWVY</sequence>
<dbReference type="AlphaFoldDB" id="A4BAS8"/>
<evidence type="ECO:0000313" key="2">
    <source>
        <dbReference type="EMBL" id="EAR10541.1"/>
    </source>
</evidence>
<feature type="transmembrane region" description="Helical" evidence="1">
    <location>
        <begin position="37"/>
        <end position="59"/>
    </location>
</feature>
<keyword evidence="1" id="KW-1133">Transmembrane helix</keyword>
<dbReference type="InterPro" id="IPR010721">
    <property type="entry name" value="UstE-like"/>
</dbReference>
<proteinExistence type="predicted"/>
<gene>
    <name evidence="2" type="ORF">MED297_11015</name>
</gene>
<organism evidence="2 3">
    <name type="scientific">Reinekea blandensis MED297</name>
    <dbReference type="NCBI Taxonomy" id="314283"/>
    <lineage>
        <taxon>Bacteria</taxon>
        <taxon>Pseudomonadati</taxon>
        <taxon>Pseudomonadota</taxon>
        <taxon>Gammaproteobacteria</taxon>
        <taxon>Oceanospirillales</taxon>
        <taxon>Saccharospirillaceae</taxon>
        <taxon>Reinekea</taxon>
    </lineage>
</organism>